<dbReference type="EMBL" id="CAMXCT020001295">
    <property type="protein sequence ID" value="CAL1142101.1"/>
    <property type="molecule type" value="Genomic_DNA"/>
</dbReference>
<keyword evidence="3" id="KW-1185">Reference proteome</keyword>
<evidence type="ECO:0000313" key="1">
    <source>
        <dbReference type="EMBL" id="CAI3988726.1"/>
    </source>
</evidence>
<dbReference type="AlphaFoldDB" id="A0A9P1CC34"/>
<name>A0A9P1CC34_9DINO</name>
<evidence type="ECO:0000313" key="3">
    <source>
        <dbReference type="Proteomes" id="UP001152797"/>
    </source>
</evidence>
<comment type="caution">
    <text evidence="1">The sequence shown here is derived from an EMBL/GenBank/DDBJ whole genome shotgun (WGS) entry which is preliminary data.</text>
</comment>
<proteinExistence type="predicted"/>
<reference evidence="1" key="1">
    <citation type="submission" date="2022-10" db="EMBL/GenBank/DDBJ databases">
        <authorList>
            <person name="Chen Y."/>
            <person name="Dougan E. K."/>
            <person name="Chan C."/>
            <person name="Rhodes N."/>
            <person name="Thang M."/>
        </authorList>
    </citation>
    <scope>NUCLEOTIDE SEQUENCE</scope>
</reference>
<dbReference type="EMBL" id="CAMXCT030001295">
    <property type="protein sequence ID" value="CAL4776038.1"/>
    <property type="molecule type" value="Genomic_DNA"/>
</dbReference>
<reference evidence="2 3" key="2">
    <citation type="submission" date="2024-05" db="EMBL/GenBank/DDBJ databases">
        <authorList>
            <person name="Chen Y."/>
            <person name="Shah S."/>
            <person name="Dougan E. K."/>
            <person name="Thang M."/>
            <person name="Chan C."/>
        </authorList>
    </citation>
    <scope>NUCLEOTIDE SEQUENCE [LARGE SCALE GENOMIC DNA]</scope>
</reference>
<evidence type="ECO:0000313" key="2">
    <source>
        <dbReference type="EMBL" id="CAL4776038.1"/>
    </source>
</evidence>
<accession>A0A9P1CC34</accession>
<dbReference type="Proteomes" id="UP001152797">
    <property type="component" value="Unassembled WGS sequence"/>
</dbReference>
<sequence>MSKFAYGEFPTAPSIDLRSVSSTGGIVGPRRARLLSKSMSKALLSIILLEVSLAAVSQCDEDDAAYLQSHVKVKSDPCETGINSGTCTGTSCNNCDPTPDGVDIPPSLSRFPNGYLSCTGTGACNLAESADDEFYDFKSSSDYLTCSGTNACSPLNLNNVGAICVSGENSGYESKFNLASGTCTNDVCCNGGNACKNSFLKGVNTLSCRGEQACWDLKAELTGNLYCNSGATDGGACSNDLASFIFSGSTDHCVECYGKGTCMSSSQFIFMGEEKVKMTCGNTADSSGTCNAARISLQQDTCIHLVCENATCNDLSVMNDTSGSRCFCEGAGCSNIATGSINLQCLEVTTPNPCGANICSNSAACCDSEVSPSCGSCGCALPTAPAAAGSTNNAITANVAGDPHITTLDGKHYTLLQQGSFLMWAFSGYETRVPSATHGMKKVPMDFEIFTHYSGSTSFTKAILLVDKSNGLKTPRQALELTSLDCVWRAKKPSWHDVGTELLQLTDDGDALGAFNVSNSVGNHKNVQLLMKTEDGYRKIANVFVRCQPGSHMAAKVKMLSPKTDLDFVRGEMAPDGQRFPQHALGSASKLGLGVSLVAQDTQFSTTTEWTALGGSADAATYLKEVDTQGPGTFLKQCSEEEQQEAEKICNKHWAKPLPEACLAWAGIKYGICGTRPCVLAERQV</sequence>
<gene>
    <name evidence="1" type="ORF">C1SCF055_LOCUS15852</name>
</gene>
<dbReference type="EMBL" id="CAMXCT010001295">
    <property type="protein sequence ID" value="CAI3988726.1"/>
    <property type="molecule type" value="Genomic_DNA"/>
</dbReference>
<protein>
    <submittedName>
        <fullName evidence="2">Autophagy-related protein 18a</fullName>
    </submittedName>
</protein>
<organism evidence="1">
    <name type="scientific">Cladocopium goreaui</name>
    <dbReference type="NCBI Taxonomy" id="2562237"/>
    <lineage>
        <taxon>Eukaryota</taxon>
        <taxon>Sar</taxon>
        <taxon>Alveolata</taxon>
        <taxon>Dinophyceae</taxon>
        <taxon>Suessiales</taxon>
        <taxon>Symbiodiniaceae</taxon>
        <taxon>Cladocopium</taxon>
    </lineage>
</organism>
<dbReference type="OrthoDB" id="440653at2759"/>